<proteinExistence type="predicted"/>
<dbReference type="EMBL" id="JAYKLX010000008">
    <property type="protein sequence ID" value="MEB3347177.1"/>
    <property type="molecule type" value="Genomic_DNA"/>
</dbReference>
<dbReference type="RefSeq" id="WP_324181203.1">
    <property type="nucleotide sequence ID" value="NZ_BAABAW010000025.1"/>
</dbReference>
<feature type="chain" id="PRO_5045726247" description="DUF4374 domain-containing protein" evidence="1">
    <location>
        <begin position="26"/>
        <end position="381"/>
    </location>
</feature>
<organism evidence="2 3">
    <name type="scientific">Aquimarina gracilis</name>
    <dbReference type="NCBI Taxonomy" id="874422"/>
    <lineage>
        <taxon>Bacteria</taxon>
        <taxon>Pseudomonadati</taxon>
        <taxon>Bacteroidota</taxon>
        <taxon>Flavobacteriia</taxon>
        <taxon>Flavobacteriales</taxon>
        <taxon>Flavobacteriaceae</taxon>
        <taxon>Aquimarina</taxon>
    </lineage>
</organism>
<sequence>MKTNTFKIKKNVFCLLLFASLFLFNSCSTDIDEISTEKNALEESVIDHAVKGKSSGSRGNAWAIYNGLPANPEMQFHPSDQYINIQRESTGLYKVTFPGLSHLNNGVIHVSGILGDDIAQVRNWGRQGNDLIAYVLTFDGDTGVRTNNQFFNIFLYKRNESNISNAAYNFGNSVSYDYNSKDLRNQITRLQTGKYRVRFPGMQSVDGNNGHFQVTAYGMAPRYYEIESVTQNNSRGVEAIVRIYDINGNLANSDFVASYTDKYLLYDFRPGGYLHYNGNNTPFNLKTDFPFNREVTVEKLGSGDTTYYLVTIPNSYANFANIRPMPMVTSYGSSKEFAYVSYFLQYNGKLWMTINFRSLDGSPLSANPKFNLFYMIGGERQ</sequence>
<evidence type="ECO:0000313" key="3">
    <source>
        <dbReference type="Proteomes" id="UP001327027"/>
    </source>
</evidence>
<evidence type="ECO:0000256" key="1">
    <source>
        <dbReference type="SAM" id="SignalP"/>
    </source>
</evidence>
<evidence type="ECO:0008006" key="4">
    <source>
        <dbReference type="Google" id="ProtNLM"/>
    </source>
</evidence>
<name>A0ABU5ZZ88_9FLAO</name>
<protein>
    <recommendedName>
        <fullName evidence="4">DUF4374 domain-containing protein</fullName>
    </recommendedName>
</protein>
<dbReference type="Proteomes" id="UP001327027">
    <property type="component" value="Unassembled WGS sequence"/>
</dbReference>
<accession>A0ABU5ZZ88</accession>
<evidence type="ECO:0000313" key="2">
    <source>
        <dbReference type="EMBL" id="MEB3347177.1"/>
    </source>
</evidence>
<feature type="signal peptide" evidence="1">
    <location>
        <begin position="1"/>
        <end position="25"/>
    </location>
</feature>
<keyword evidence="1" id="KW-0732">Signal</keyword>
<reference evidence="2 3" key="1">
    <citation type="journal article" date="2013" name="Int. J. Syst. Evol. Microbiol.">
        <title>Aquimarina gracilis sp. nov., isolated from the gut microflora of a mussel, Mytilus coruscus, and emended description of Aquimarina spongiae.</title>
        <authorList>
            <person name="Park S.C."/>
            <person name="Choe H.N."/>
            <person name="Baik K.S."/>
            <person name="Seong C.N."/>
        </authorList>
    </citation>
    <scope>NUCLEOTIDE SEQUENCE [LARGE SCALE GENOMIC DNA]</scope>
    <source>
        <strain evidence="2 3">PSC32</strain>
    </source>
</reference>
<keyword evidence="3" id="KW-1185">Reference proteome</keyword>
<comment type="caution">
    <text evidence="2">The sequence shown here is derived from an EMBL/GenBank/DDBJ whole genome shotgun (WGS) entry which is preliminary data.</text>
</comment>
<gene>
    <name evidence="2" type="ORF">U6A24_17010</name>
</gene>